<dbReference type="FunFam" id="2.170.120.12:FF:000001">
    <property type="entry name" value="DNA-directed RNA polymerase subunit alpha"/>
    <property type="match status" value="1"/>
</dbReference>
<dbReference type="GO" id="GO:0003899">
    <property type="term" value="F:DNA-directed RNA polymerase activity"/>
    <property type="evidence" value="ECO:0007669"/>
    <property type="project" value="UniProtKB-UniRule"/>
</dbReference>
<sequence>MKNLKFIKPFFVEELDENLTSGKFIIQPLERGYGITIGNALRRILLSSLPGAAIVNVKIEGVEQEFTTIPGVYEDVMTIILNLKKIVFKVDDESDDFEEQLEINLTGPKKVTAACFELPAGVTIINPKHHIATISDNINFHMTVTIKKGIGYVGAKDNKIHSENQIGVIAIDSLFTPVLDVAYQVEKKLGNKDELTIQITTNGAAVAKEALVTAAKILVEHFNVIVELSQKVANIEFIPETKEEAHNYVLDLEIEQLDLSVRLFNSLKRAGINTVAALVKLSEKEVVKLKSLGRKSFQELKDKFVEYGLEFNDYLKEALHHSTEEDK</sequence>
<gene>
    <name evidence="11 13" type="primary">rpoA</name>
    <name evidence="13" type="ORF">PSSA1_v1c2600</name>
</gene>
<dbReference type="Gene3D" id="2.170.120.12">
    <property type="entry name" value="DNA-directed RNA polymerase, insert domain"/>
    <property type="match status" value="1"/>
</dbReference>
<evidence type="ECO:0000256" key="9">
    <source>
        <dbReference type="ARBA" id="ARBA00033070"/>
    </source>
</evidence>
<comment type="similarity">
    <text evidence="1 11">Belongs to the RNA polymerase alpha chain family.</text>
</comment>
<dbReference type="Gene3D" id="3.30.1360.10">
    <property type="entry name" value="RNA polymerase, RBP11-like subunit"/>
    <property type="match status" value="1"/>
</dbReference>
<dbReference type="EC" id="2.7.7.6" evidence="2 11"/>
<dbReference type="EMBL" id="MPBG01000003">
    <property type="protein sequence ID" value="RMI88833.1"/>
    <property type="molecule type" value="Genomic_DNA"/>
</dbReference>
<comment type="subunit">
    <text evidence="11">Homodimer. The RNAP catalytic core consists of 2 alpha, 1 beta, 1 beta' and 1 omega subunit. When a sigma factor is associated with the core the holoenzyme is formed, which can initiate transcription.</text>
</comment>
<dbReference type="InterPro" id="IPR036603">
    <property type="entry name" value="RBP11-like"/>
</dbReference>
<evidence type="ECO:0000256" key="1">
    <source>
        <dbReference type="ARBA" id="ARBA00007123"/>
    </source>
</evidence>
<evidence type="ECO:0000313" key="14">
    <source>
        <dbReference type="Proteomes" id="UP000283896"/>
    </source>
</evidence>
<dbReference type="GO" id="GO:0006351">
    <property type="term" value="P:DNA-templated transcription"/>
    <property type="evidence" value="ECO:0007669"/>
    <property type="project" value="UniProtKB-UniRule"/>
</dbReference>
<evidence type="ECO:0000256" key="7">
    <source>
        <dbReference type="ARBA" id="ARBA00023163"/>
    </source>
</evidence>
<dbReference type="SUPFAM" id="SSF56553">
    <property type="entry name" value="Insert subdomain of RNA polymerase alpha subunit"/>
    <property type="match status" value="1"/>
</dbReference>
<dbReference type="Pfam" id="PF01000">
    <property type="entry name" value="RNA_pol_A_bac"/>
    <property type="match status" value="1"/>
</dbReference>
<evidence type="ECO:0000259" key="12">
    <source>
        <dbReference type="SMART" id="SM00662"/>
    </source>
</evidence>
<dbReference type="KEGG" id="psol:S284_01640"/>
<name>A0A421NXT5_9MOLU</name>
<dbReference type="InterPro" id="IPR011773">
    <property type="entry name" value="DNA-dir_RpoA"/>
</dbReference>
<comment type="catalytic activity">
    <reaction evidence="10 11">
        <text>RNA(n) + a ribonucleoside 5'-triphosphate = RNA(n+1) + diphosphate</text>
        <dbReference type="Rhea" id="RHEA:21248"/>
        <dbReference type="Rhea" id="RHEA-COMP:14527"/>
        <dbReference type="Rhea" id="RHEA-COMP:17342"/>
        <dbReference type="ChEBI" id="CHEBI:33019"/>
        <dbReference type="ChEBI" id="CHEBI:61557"/>
        <dbReference type="ChEBI" id="CHEBI:140395"/>
        <dbReference type="EC" id="2.7.7.6"/>
    </reaction>
</comment>
<evidence type="ECO:0000313" key="13">
    <source>
        <dbReference type="EMBL" id="RMI88833.1"/>
    </source>
</evidence>
<dbReference type="RefSeq" id="WP_023161286.1">
    <property type="nucleotide sequence ID" value="NC_022588.1"/>
</dbReference>
<evidence type="ECO:0000256" key="10">
    <source>
        <dbReference type="ARBA" id="ARBA00048552"/>
    </source>
</evidence>
<dbReference type="OrthoDB" id="9805706at2"/>
<dbReference type="Pfam" id="PF03118">
    <property type="entry name" value="RNA_pol_A_CTD"/>
    <property type="match status" value="1"/>
</dbReference>
<dbReference type="InterPro" id="IPR011262">
    <property type="entry name" value="DNA-dir_RNA_pol_insert"/>
</dbReference>
<keyword evidence="6 11" id="KW-0548">Nucleotidyltransferase</keyword>
<evidence type="ECO:0000256" key="3">
    <source>
        <dbReference type="ARBA" id="ARBA00015972"/>
    </source>
</evidence>
<accession>A0A421NXT5</accession>
<evidence type="ECO:0000256" key="2">
    <source>
        <dbReference type="ARBA" id="ARBA00012418"/>
    </source>
</evidence>
<evidence type="ECO:0000256" key="11">
    <source>
        <dbReference type="HAMAP-Rule" id="MF_00059"/>
    </source>
</evidence>
<keyword evidence="7 11" id="KW-0804">Transcription</keyword>
<feature type="domain" description="DNA-directed RNA polymerase RpoA/D/Rpb3-type" evidence="12">
    <location>
        <begin position="21"/>
        <end position="228"/>
    </location>
</feature>
<dbReference type="AlphaFoldDB" id="A0A421NXT5"/>
<dbReference type="NCBIfam" id="NF003519">
    <property type="entry name" value="PRK05182.2-5"/>
    <property type="match status" value="1"/>
</dbReference>
<feature type="region of interest" description="Alpha C-terminal domain (alpha-CTD)" evidence="11">
    <location>
        <begin position="248"/>
        <end position="327"/>
    </location>
</feature>
<protein>
    <recommendedName>
        <fullName evidence="3 11">DNA-directed RNA polymerase subunit alpha</fullName>
        <shortName evidence="11">RNAP subunit alpha</shortName>
        <ecNumber evidence="2 11">2.7.7.6</ecNumber>
    </recommendedName>
    <alternativeName>
        <fullName evidence="9 11">RNA polymerase subunit alpha</fullName>
    </alternativeName>
    <alternativeName>
        <fullName evidence="8 11">Transcriptase subunit alpha</fullName>
    </alternativeName>
</protein>
<proteinExistence type="inferred from homology"/>
<dbReference type="CDD" id="cd06928">
    <property type="entry name" value="RNAP_alpha_NTD"/>
    <property type="match status" value="1"/>
</dbReference>
<dbReference type="GO" id="GO:0000428">
    <property type="term" value="C:DNA-directed RNA polymerase complex"/>
    <property type="evidence" value="ECO:0007669"/>
    <property type="project" value="UniProtKB-KW"/>
</dbReference>
<evidence type="ECO:0000256" key="6">
    <source>
        <dbReference type="ARBA" id="ARBA00022695"/>
    </source>
</evidence>
<dbReference type="Proteomes" id="UP000283896">
    <property type="component" value="Unassembled WGS sequence"/>
</dbReference>
<comment type="caution">
    <text evidence="13">The sequence shown here is derived from an EMBL/GenBank/DDBJ whole genome shotgun (WGS) entry which is preliminary data.</text>
</comment>
<keyword evidence="5 11" id="KW-0808">Transferase</keyword>
<dbReference type="NCBIfam" id="TIGR02027">
    <property type="entry name" value="rpoA"/>
    <property type="match status" value="1"/>
</dbReference>
<dbReference type="STRING" id="69896.S284_01640"/>
<feature type="region of interest" description="Alpha N-terminal domain (alpha-NTD)" evidence="11">
    <location>
        <begin position="1"/>
        <end position="229"/>
    </location>
</feature>
<evidence type="ECO:0000256" key="8">
    <source>
        <dbReference type="ARBA" id="ARBA00032524"/>
    </source>
</evidence>
<dbReference type="InterPro" id="IPR036643">
    <property type="entry name" value="RNApol_insert_sf"/>
</dbReference>
<dbReference type="SUPFAM" id="SSF55257">
    <property type="entry name" value="RBP11-like subunits of RNA polymerase"/>
    <property type="match status" value="1"/>
</dbReference>
<dbReference type="Pfam" id="PF01193">
    <property type="entry name" value="RNA_pol_L"/>
    <property type="match status" value="1"/>
</dbReference>
<comment type="function">
    <text evidence="11">DNA-dependent RNA polymerase catalyzes the transcription of DNA into RNA using the four ribonucleoside triphosphates as substrates.</text>
</comment>
<keyword evidence="4 11" id="KW-0240">DNA-directed RNA polymerase</keyword>
<dbReference type="SUPFAM" id="SSF47789">
    <property type="entry name" value="C-terminal domain of RNA polymerase alpha subunit"/>
    <property type="match status" value="1"/>
</dbReference>
<evidence type="ECO:0000256" key="5">
    <source>
        <dbReference type="ARBA" id="ARBA00022679"/>
    </source>
</evidence>
<organism evidence="13 14">
    <name type="scientific">Candidatus Phytoplasma solani</name>
    <dbReference type="NCBI Taxonomy" id="69896"/>
    <lineage>
        <taxon>Bacteria</taxon>
        <taxon>Bacillati</taxon>
        <taxon>Mycoplasmatota</taxon>
        <taxon>Mollicutes</taxon>
        <taxon>Acholeplasmatales</taxon>
        <taxon>Acholeplasmataceae</taxon>
        <taxon>Candidatus Phytoplasma</taxon>
        <taxon>16SrXII (Stolbur group)</taxon>
    </lineage>
</organism>
<dbReference type="InterPro" id="IPR011260">
    <property type="entry name" value="RNAP_asu_C"/>
</dbReference>
<dbReference type="GO" id="GO:0003677">
    <property type="term" value="F:DNA binding"/>
    <property type="evidence" value="ECO:0007669"/>
    <property type="project" value="UniProtKB-UniRule"/>
</dbReference>
<dbReference type="InterPro" id="IPR011263">
    <property type="entry name" value="DNA-dir_RNA_pol_RpoA/D/Rpb3"/>
</dbReference>
<reference evidence="14" key="1">
    <citation type="submission" date="2016-11" db="EMBL/GenBank/DDBJ databases">
        <title>Genome sequence of Candidatus Phytoplasma solani strain SA-1.</title>
        <authorList>
            <person name="Haryono M."/>
            <person name="Samarzija I."/>
            <person name="Seruga Music M."/>
            <person name="Hogenhout S."/>
            <person name="Kuo C.-H."/>
        </authorList>
    </citation>
    <scope>NUCLEOTIDE SEQUENCE [LARGE SCALE GENOMIC DNA]</scope>
    <source>
        <strain evidence="14">SA-1</strain>
    </source>
</reference>
<dbReference type="HAMAP" id="MF_00059">
    <property type="entry name" value="RNApol_bact_RpoA"/>
    <property type="match status" value="1"/>
</dbReference>
<dbReference type="Gene3D" id="1.10.150.20">
    <property type="entry name" value="5' to 3' exonuclease, C-terminal subdomain"/>
    <property type="match status" value="1"/>
</dbReference>
<keyword evidence="14" id="KW-1185">Reference proteome</keyword>
<comment type="domain">
    <text evidence="11">The N-terminal domain is essential for RNAP assembly and basal transcription, whereas the C-terminal domain is involved in interaction with transcriptional regulators and with upstream promoter elements.</text>
</comment>
<dbReference type="SMART" id="SM00662">
    <property type="entry name" value="RPOLD"/>
    <property type="match status" value="1"/>
</dbReference>
<dbReference type="GO" id="GO:0046983">
    <property type="term" value="F:protein dimerization activity"/>
    <property type="evidence" value="ECO:0007669"/>
    <property type="project" value="InterPro"/>
</dbReference>
<dbReference type="GO" id="GO:0005737">
    <property type="term" value="C:cytoplasm"/>
    <property type="evidence" value="ECO:0007669"/>
    <property type="project" value="UniProtKB-ARBA"/>
</dbReference>
<evidence type="ECO:0000256" key="4">
    <source>
        <dbReference type="ARBA" id="ARBA00022478"/>
    </source>
</evidence>